<comment type="caution">
    <text evidence="2">The sequence shown here is derived from an EMBL/GenBank/DDBJ whole genome shotgun (WGS) entry which is preliminary data.</text>
</comment>
<feature type="transmembrane region" description="Helical" evidence="1">
    <location>
        <begin position="49"/>
        <end position="69"/>
    </location>
</feature>
<dbReference type="RefSeq" id="WP_105227322.1">
    <property type="nucleotide sequence ID" value="NZ_PCQE01000001.1"/>
</dbReference>
<keyword evidence="1" id="KW-0472">Membrane</keyword>
<dbReference type="EMBL" id="PCQE01000001">
    <property type="protein sequence ID" value="PRC10969.1"/>
    <property type="molecule type" value="Genomic_DNA"/>
</dbReference>
<gene>
    <name evidence="2" type="ORF">CQ006_01300</name>
</gene>
<proteinExistence type="predicted"/>
<keyword evidence="1" id="KW-0812">Transmembrane</keyword>
<keyword evidence="1" id="KW-1133">Transmembrane helix</keyword>
<reference evidence="2 3" key="1">
    <citation type="submission" date="2017-09" db="EMBL/GenBank/DDBJ databases">
        <title>Genomic, metabolic, and phenotypic characteristics of bacterial isolates from the natural microbiome of the model nematode Caenorhabditis elegans.</title>
        <authorList>
            <person name="Zimmermann J."/>
            <person name="Obeng N."/>
            <person name="Yang W."/>
            <person name="Obeng O."/>
            <person name="Kissoyan K."/>
            <person name="Pees B."/>
            <person name="Dirksen P."/>
            <person name="Hoppner M."/>
            <person name="Franke A."/>
            <person name="Rosenstiel P."/>
            <person name="Leippe M."/>
            <person name="Dierking K."/>
            <person name="Kaleta C."/>
            <person name="Schulenburg H."/>
        </authorList>
    </citation>
    <scope>NUCLEOTIDE SEQUENCE [LARGE SCALE GENOMIC DNA]</scope>
    <source>
        <strain evidence="2 3">MYb184</strain>
    </source>
</reference>
<name>A0A2S9E7Z4_PSECE</name>
<dbReference type="AlphaFoldDB" id="A0A2S9E7Z4"/>
<evidence type="ECO:0000256" key="1">
    <source>
        <dbReference type="SAM" id="Phobius"/>
    </source>
</evidence>
<dbReference type="Proteomes" id="UP000239458">
    <property type="component" value="Unassembled WGS sequence"/>
</dbReference>
<evidence type="ECO:0000313" key="3">
    <source>
        <dbReference type="Proteomes" id="UP000239458"/>
    </source>
</evidence>
<accession>A0A2S9E7Z4</accession>
<organism evidence="2 3">
    <name type="scientific">Pseudomonas cedrina</name>
    <dbReference type="NCBI Taxonomy" id="651740"/>
    <lineage>
        <taxon>Bacteria</taxon>
        <taxon>Pseudomonadati</taxon>
        <taxon>Pseudomonadota</taxon>
        <taxon>Gammaproteobacteria</taxon>
        <taxon>Pseudomonadales</taxon>
        <taxon>Pseudomonadaceae</taxon>
        <taxon>Pseudomonas</taxon>
    </lineage>
</organism>
<feature type="transmembrane region" description="Helical" evidence="1">
    <location>
        <begin position="21"/>
        <end position="43"/>
    </location>
</feature>
<protein>
    <submittedName>
        <fullName evidence="2">Uncharacterized protein</fullName>
    </submittedName>
</protein>
<evidence type="ECO:0000313" key="2">
    <source>
        <dbReference type="EMBL" id="PRC10969.1"/>
    </source>
</evidence>
<sequence>MIKAPEFALYPEVQPPAYSRWIASGMVLCTLAGGTTVLLRAFIEARLAVAGVTLVLLIWLLALLVRVVFYRVNQHNARCYAMSVEQVQRTWWARHRQTVALVEAVLLGPTCSAPEHRGSFFDPDHQPALVQEMPEGAVIRLRQILGRETVERERQLAIFLALQWREQRGDGPLADPLRCYWQGSANAWRAFVTEVKKIYPQVQLPELPEPWQGIGSLDEIIDLLQGMSADTCILCAGVQSTPPESDRRFPGGEAAVLWLLGSQSGVRFLRGEWFSADVDELPKVVERAQQQSSFEVSAPICVSLLQPDIPAIRWNTRQNVQNTHFGALENLEAMVLQTLAAWYAEQHGVPCAWLASDPHHTLALGIVEPDDSSS</sequence>